<reference evidence="1 2" key="1">
    <citation type="submission" date="2024-11" db="EMBL/GenBank/DDBJ databases">
        <title>Chromosome-level genome assembly of Eucalyptus globulus Labill. provides insights into its genome evolution.</title>
        <authorList>
            <person name="Li X."/>
        </authorList>
    </citation>
    <scope>NUCLEOTIDE SEQUENCE [LARGE SCALE GENOMIC DNA]</scope>
    <source>
        <strain evidence="1">CL2024</strain>
        <tissue evidence="1">Fresh tender leaves</tissue>
    </source>
</reference>
<sequence length="140" mass="15411">MAIGSIPCFEFSSYLHLDDACRCSRGKTEFLSLSISRADELVSFLTRCVTPAALLFPGFAFSGDGSSRVSRFIGFWILGFRLFDWFCCERCVSLRRGEQSKGVVDERGELGGADAIGSMLFLDANDPAALLFPSRIRVFG</sequence>
<dbReference type="EMBL" id="JBJKBG010000005">
    <property type="protein sequence ID" value="KAL3740754.1"/>
    <property type="molecule type" value="Genomic_DNA"/>
</dbReference>
<accession>A0ABD3KP04</accession>
<proteinExistence type="predicted"/>
<dbReference type="Proteomes" id="UP001634007">
    <property type="component" value="Unassembled WGS sequence"/>
</dbReference>
<evidence type="ECO:0000313" key="1">
    <source>
        <dbReference type="EMBL" id="KAL3740754.1"/>
    </source>
</evidence>
<protein>
    <submittedName>
        <fullName evidence="1">Uncharacterized protein</fullName>
    </submittedName>
</protein>
<gene>
    <name evidence="1" type="ORF">ACJRO7_021949</name>
</gene>
<dbReference type="AlphaFoldDB" id="A0ABD3KP04"/>
<name>A0ABD3KP04_EUCGL</name>
<evidence type="ECO:0000313" key="2">
    <source>
        <dbReference type="Proteomes" id="UP001634007"/>
    </source>
</evidence>
<comment type="caution">
    <text evidence="1">The sequence shown here is derived from an EMBL/GenBank/DDBJ whole genome shotgun (WGS) entry which is preliminary data.</text>
</comment>
<keyword evidence="2" id="KW-1185">Reference proteome</keyword>
<organism evidence="1 2">
    <name type="scientific">Eucalyptus globulus</name>
    <name type="common">Tasmanian blue gum</name>
    <dbReference type="NCBI Taxonomy" id="34317"/>
    <lineage>
        <taxon>Eukaryota</taxon>
        <taxon>Viridiplantae</taxon>
        <taxon>Streptophyta</taxon>
        <taxon>Embryophyta</taxon>
        <taxon>Tracheophyta</taxon>
        <taxon>Spermatophyta</taxon>
        <taxon>Magnoliopsida</taxon>
        <taxon>eudicotyledons</taxon>
        <taxon>Gunneridae</taxon>
        <taxon>Pentapetalae</taxon>
        <taxon>rosids</taxon>
        <taxon>malvids</taxon>
        <taxon>Myrtales</taxon>
        <taxon>Myrtaceae</taxon>
        <taxon>Myrtoideae</taxon>
        <taxon>Eucalypteae</taxon>
        <taxon>Eucalyptus</taxon>
    </lineage>
</organism>